<keyword evidence="4" id="KW-1185">Reference proteome</keyword>
<name>A0ABT1J3V0_9ACTN</name>
<evidence type="ECO:0000313" key="4">
    <source>
        <dbReference type="Proteomes" id="UP001206483"/>
    </source>
</evidence>
<feature type="transmembrane region" description="Helical" evidence="2">
    <location>
        <begin position="161"/>
        <end position="182"/>
    </location>
</feature>
<comment type="caution">
    <text evidence="3">The sequence shown here is derived from an EMBL/GenBank/DDBJ whole genome shotgun (WGS) entry which is preliminary data.</text>
</comment>
<dbReference type="Proteomes" id="UP001206483">
    <property type="component" value="Unassembled WGS sequence"/>
</dbReference>
<keyword evidence="2" id="KW-1133">Transmembrane helix</keyword>
<feature type="transmembrane region" description="Helical" evidence="2">
    <location>
        <begin position="45"/>
        <end position="66"/>
    </location>
</feature>
<evidence type="ECO:0000256" key="2">
    <source>
        <dbReference type="SAM" id="Phobius"/>
    </source>
</evidence>
<dbReference type="PANTHER" id="PTHR42305">
    <property type="entry name" value="MEMBRANE PROTEIN RV1733C-RELATED"/>
    <property type="match status" value="1"/>
</dbReference>
<dbReference type="PANTHER" id="PTHR42305:SF1">
    <property type="entry name" value="MEMBRANE PROTEIN RV1733C-RELATED"/>
    <property type="match status" value="1"/>
</dbReference>
<keyword evidence="2" id="KW-0812">Transmembrane</keyword>
<feature type="region of interest" description="Disordered" evidence="1">
    <location>
        <begin position="118"/>
        <end position="152"/>
    </location>
</feature>
<reference evidence="3 4" key="1">
    <citation type="submission" date="2022-06" db="EMBL/GenBank/DDBJ databases">
        <title>Sequencing the genomes of 1000 actinobacteria strains.</title>
        <authorList>
            <person name="Klenk H.-P."/>
        </authorList>
    </citation>
    <scope>NUCLEOTIDE SEQUENCE [LARGE SCALE GENOMIC DNA]</scope>
    <source>
        <strain evidence="3 4">DSM 41656</strain>
    </source>
</reference>
<dbReference type="RefSeq" id="WP_253800038.1">
    <property type="nucleotide sequence ID" value="NZ_JAMZDX010000004.1"/>
</dbReference>
<protein>
    <submittedName>
        <fullName evidence="3">Uncharacterized protein</fullName>
    </submittedName>
</protein>
<dbReference type="EMBL" id="JAMZDX010000004">
    <property type="protein sequence ID" value="MCP2311426.1"/>
    <property type="molecule type" value="Genomic_DNA"/>
</dbReference>
<sequence>MAGARRTRSPRPRYRHLYLHRHLCRALGLEHNDLARAVDRARSRALVLAALAVGLAALLGAGIAWAELASTARRAAQSAPHLHRVDAVLLGPARAATGVADPQAGRYRADAEWTYPSGQRHTGEVGLDRSAPSGSTTGIWVGDAGRPAAAPPSTADLVSDAVSLGLSGCVGMLTLVGCGLGLRLTRLNNRTDAAWQRSWSAVEPVWTGRAARGPGNGDPRRG</sequence>
<accession>A0ABT1J3V0</accession>
<evidence type="ECO:0000313" key="3">
    <source>
        <dbReference type="EMBL" id="MCP2311426.1"/>
    </source>
</evidence>
<proteinExistence type="predicted"/>
<organism evidence="3 4">
    <name type="scientific">Kitasatospora paracochleata</name>
    <dbReference type="NCBI Taxonomy" id="58354"/>
    <lineage>
        <taxon>Bacteria</taxon>
        <taxon>Bacillati</taxon>
        <taxon>Actinomycetota</taxon>
        <taxon>Actinomycetes</taxon>
        <taxon>Kitasatosporales</taxon>
        <taxon>Streptomycetaceae</taxon>
        <taxon>Kitasatospora</taxon>
    </lineage>
</organism>
<keyword evidence="2" id="KW-0472">Membrane</keyword>
<evidence type="ECO:0000256" key="1">
    <source>
        <dbReference type="SAM" id="MobiDB-lite"/>
    </source>
</evidence>
<gene>
    <name evidence="3" type="ORF">FHR36_004589</name>
</gene>
<dbReference type="InterPro" id="IPR039708">
    <property type="entry name" value="MT1774/Rv1733c-like"/>
</dbReference>